<reference evidence="2 3" key="1">
    <citation type="journal article" date="2015" name="Genome Biol. Evol.">
        <title>Comparative Genomics of a Bacterivorous Green Alga Reveals Evolutionary Causalities and Consequences of Phago-Mixotrophic Mode of Nutrition.</title>
        <authorList>
            <person name="Burns J.A."/>
            <person name="Paasch A."/>
            <person name="Narechania A."/>
            <person name="Kim E."/>
        </authorList>
    </citation>
    <scope>NUCLEOTIDE SEQUENCE [LARGE SCALE GENOMIC DNA]</scope>
    <source>
        <strain evidence="2 3">PLY_AMNH</strain>
    </source>
</reference>
<proteinExistence type="predicted"/>
<evidence type="ECO:0000313" key="3">
    <source>
        <dbReference type="Proteomes" id="UP001190700"/>
    </source>
</evidence>
<dbReference type="AlphaFoldDB" id="A0AAE0F1S8"/>
<accession>A0AAE0F1S8</accession>
<organism evidence="2 3">
    <name type="scientific">Cymbomonas tetramitiformis</name>
    <dbReference type="NCBI Taxonomy" id="36881"/>
    <lineage>
        <taxon>Eukaryota</taxon>
        <taxon>Viridiplantae</taxon>
        <taxon>Chlorophyta</taxon>
        <taxon>Pyramimonadophyceae</taxon>
        <taxon>Pyramimonadales</taxon>
        <taxon>Pyramimonadaceae</taxon>
        <taxon>Cymbomonas</taxon>
    </lineage>
</organism>
<keyword evidence="3" id="KW-1185">Reference proteome</keyword>
<dbReference type="Proteomes" id="UP001190700">
    <property type="component" value="Unassembled WGS sequence"/>
</dbReference>
<comment type="caution">
    <text evidence="2">The sequence shown here is derived from an EMBL/GenBank/DDBJ whole genome shotgun (WGS) entry which is preliminary data.</text>
</comment>
<name>A0AAE0F1S8_9CHLO</name>
<keyword evidence="1" id="KW-0472">Membrane</keyword>
<keyword evidence="1" id="KW-0812">Transmembrane</keyword>
<feature type="transmembrane region" description="Helical" evidence="1">
    <location>
        <begin position="126"/>
        <end position="148"/>
    </location>
</feature>
<dbReference type="EMBL" id="LGRX02029142">
    <property type="protein sequence ID" value="KAK3247195.1"/>
    <property type="molecule type" value="Genomic_DNA"/>
</dbReference>
<evidence type="ECO:0000256" key="1">
    <source>
        <dbReference type="SAM" id="Phobius"/>
    </source>
</evidence>
<keyword evidence="1" id="KW-1133">Transmembrane helix</keyword>
<protein>
    <submittedName>
        <fullName evidence="2">Uncharacterized protein</fullName>
    </submittedName>
</protein>
<evidence type="ECO:0000313" key="2">
    <source>
        <dbReference type="EMBL" id="KAK3247195.1"/>
    </source>
</evidence>
<gene>
    <name evidence="2" type="ORF">CYMTET_43296</name>
</gene>
<sequence>MPTRGFNIIALTSGIRLAFLVNILVTSTVKVARGSEVLKYAYGSESVNACPGVSNSYPLTRDECLVAGETLGLNHYNLYLDDSSQANLAGCFRINDLYGDGMHYFAYNSGAVSDSSSTPSSSETNIGVIVGGVIGALIFSAVFGVIFLRSLRKARPVAGEEATTSAAAIPTIQTAWASNTLDHTAQPSNDVYAIPIDMPAAINDGQEPALNVSFNSTVNVVANKMPDAAEKRDMLVAFYQRYSPPQVVQVGAIMDAYTVEEIQKMCLNKYNADPFTNPVTRFIPTI</sequence>